<dbReference type="PANTHER" id="PTHR30136">
    <property type="entry name" value="HELIX-TURN-HELIX TRANSCRIPTIONAL REGULATOR, ICLR FAMILY"/>
    <property type="match status" value="1"/>
</dbReference>
<gene>
    <name evidence="7" type="ORF">ACFO0J_05415</name>
</gene>
<sequence>MRPTVFPHESISPASTDAADAGGRSGDIAGIQSVEVGLDLFHRLVDGGAPCGLSDLARRAGMHRAKAYRYLVSLGRTGWVSQDARTGQYDIGPAVRDLALAWLSRQDPLQRAGEEARALAQMLGETCFVAVRGQGGVTAVRVCQPGQGVSIGVAEGALFDLESSATGRVFAAWQDPPMRRFPAGVRRGIQARGLAMVEGEHVPGINALSVPVFDAQGQLLLALTLVGPAASLQADPDSPAAEALRAAGRRVSAA</sequence>
<evidence type="ECO:0000259" key="6">
    <source>
        <dbReference type="PROSITE" id="PS51078"/>
    </source>
</evidence>
<keyword evidence="8" id="KW-1185">Reference proteome</keyword>
<evidence type="ECO:0000259" key="5">
    <source>
        <dbReference type="PROSITE" id="PS51077"/>
    </source>
</evidence>
<evidence type="ECO:0000256" key="1">
    <source>
        <dbReference type="ARBA" id="ARBA00023015"/>
    </source>
</evidence>
<dbReference type="PANTHER" id="PTHR30136:SF8">
    <property type="entry name" value="TRANSCRIPTIONAL REGULATORY PROTEIN"/>
    <property type="match status" value="1"/>
</dbReference>
<evidence type="ECO:0000313" key="8">
    <source>
        <dbReference type="Proteomes" id="UP001595756"/>
    </source>
</evidence>
<dbReference type="InterPro" id="IPR050707">
    <property type="entry name" value="HTH_MetabolicPath_Reg"/>
</dbReference>
<dbReference type="InterPro" id="IPR005471">
    <property type="entry name" value="Tscrpt_reg_IclR_N"/>
</dbReference>
<dbReference type="Gene3D" id="1.10.10.10">
    <property type="entry name" value="Winged helix-like DNA-binding domain superfamily/Winged helix DNA-binding domain"/>
    <property type="match status" value="1"/>
</dbReference>
<dbReference type="PROSITE" id="PS51077">
    <property type="entry name" value="HTH_ICLR"/>
    <property type="match status" value="1"/>
</dbReference>
<dbReference type="Pfam" id="PF09339">
    <property type="entry name" value="HTH_IclR"/>
    <property type="match status" value="1"/>
</dbReference>
<feature type="domain" description="HTH iclR-type" evidence="5">
    <location>
        <begin position="31"/>
        <end position="93"/>
    </location>
</feature>
<reference evidence="8" key="1">
    <citation type="journal article" date="2019" name="Int. J. Syst. Evol. Microbiol.">
        <title>The Global Catalogue of Microorganisms (GCM) 10K type strain sequencing project: providing services to taxonomists for standard genome sequencing and annotation.</title>
        <authorList>
            <consortium name="The Broad Institute Genomics Platform"/>
            <consortium name="The Broad Institute Genome Sequencing Center for Infectious Disease"/>
            <person name="Wu L."/>
            <person name="Ma J."/>
        </authorList>
    </citation>
    <scope>NUCLEOTIDE SEQUENCE [LARGE SCALE GENOMIC DNA]</scope>
    <source>
        <strain evidence="8">CGMCC 1.19029</strain>
    </source>
</reference>
<dbReference type="SMART" id="SM00346">
    <property type="entry name" value="HTH_ICLR"/>
    <property type="match status" value="1"/>
</dbReference>
<keyword evidence="3" id="KW-0804">Transcription</keyword>
<dbReference type="InterPro" id="IPR036388">
    <property type="entry name" value="WH-like_DNA-bd_sf"/>
</dbReference>
<dbReference type="EMBL" id="JBHSDY010000003">
    <property type="protein sequence ID" value="MFC4297477.1"/>
    <property type="molecule type" value="Genomic_DNA"/>
</dbReference>
<dbReference type="InterPro" id="IPR036390">
    <property type="entry name" value="WH_DNA-bd_sf"/>
</dbReference>
<dbReference type="Proteomes" id="UP001595756">
    <property type="component" value="Unassembled WGS sequence"/>
</dbReference>
<name>A0ABV8RW82_9BURK</name>
<evidence type="ECO:0000256" key="4">
    <source>
        <dbReference type="SAM" id="MobiDB-lite"/>
    </source>
</evidence>
<dbReference type="InterPro" id="IPR029016">
    <property type="entry name" value="GAF-like_dom_sf"/>
</dbReference>
<dbReference type="Gene3D" id="3.30.450.40">
    <property type="match status" value="2"/>
</dbReference>
<dbReference type="InterPro" id="IPR014757">
    <property type="entry name" value="Tscrpt_reg_IclR_C"/>
</dbReference>
<dbReference type="SUPFAM" id="SSF55781">
    <property type="entry name" value="GAF domain-like"/>
    <property type="match status" value="1"/>
</dbReference>
<dbReference type="PROSITE" id="PS51078">
    <property type="entry name" value="ICLR_ED"/>
    <property type="match status" value="1"/>
</dbReference>
<dbReference type="SUPFAM" id="SSF46785">
    <property type="entry name" value="Winged helix' DNA-binding domain"/>
    <property type="match status" value="1"/>
</dbReference>
<keyword evidence="2" id="KW-0238">DNA-binding</keyword>
<evidence type="ECO:0000313" key="7">
    <source>
        <dbReference type="EMBL" id="MFC4297477.1"/>
    </source>
</evidence>
<dbReference type="Pfam" id="PF01614">
    <property type="entry name" value="IclR_C"/>
    <property type="match status" value="1"/>
</dbReference>
<evidence type="ECO:0000256" key="2">
    <source>
        <dbReference type="ARBA" id="ARBA00023125"/>
    </source>
</evidence>
<protein>
    <submittedName>
        <fullName evidence="7">IclR family transcriptional regulator</fullName>
    </submittedName>
</protein>
<feature type="region of interest" description="Disordered" evidence="4">
    <location>
        <begin position="1"/>
        <end position="24"/>
    </location>
</feature>
<comment type="caution">
    <text evidence="7">The sequence shown here is derived from an EMBL/GenBank/DDBJ whole genome shotgun (WGS) entry which is preliminary data.</text>
</comment>
<evidence type="ECO:0000256" key="3">
    <source>
        <dbReference type="ARBA" id="ARBA00023163"/>
    </source>
</evidence>
<accession>A0ABV8RW82</accession>
<dbReference type="RefSeq" id="WP_376812042.1">
    <property type="nucleotide sequence ID" value="NZ_JBHSDY010000003.1"/>
</dbReference>
<proteinExistence type="predicted"/>
<keyword evidence="1" id="KW-0805">Transcription regulation</keyword>
<organism evidence="7 8">
    <name type="scientific">Castellaniella hirudinis</name>
    <dbReference type="NCBI Taxonomy" id="1144617"/>
    <lineage>
        <taxon>Bacteria</taxon>
        <taxon>Pseudomonadati</taxon>
        <taxon>Pseudomonadota</taxon>
        <taxon>Betaproteobacteria</taxon>
        <taxon>Burkholderiales</taxon>
        <taxon>Alcaligenaceae</taxon>
        <taxon>Castellaniella</taxon>
    </lineage>
</organism>
<feature type="domain" description="IclR-ED" evidence="6">
    <location>
        <begin position="94"/>
        <end position="254"/>
    </location>
</feature>